<evidence type="ECO:0000313" key="2">
    <source>
        <dbReference type="EMBL" id="MDX6848329.1"/>
    </source>
</evidence>
<feature type="compositionally biased region" description="Polar residues" evidence="1">
    <location>
        <begin position="23"/>
        <end position="36"/>
    </location>
</feature>
<name>A0ABU4RUI6_9GAMM</name>
<sequence>MINSLPSNFANAVAPYAPLGRQAVSQESTELKSTSFKPLEESAESARGANERSAEQRSGEVEERERTRILSSAQDETPEAEPDGDSRGEAARDGDKPSSAERQQLEQEQAEIRELSARDREVRSHERAHAAVGGQYAGAPSYQYERGPDGVSYAVSGEVGIDVSAVPGDPQATIEKAEQVRRAALAPAEPSPQDRRVAARAAQLAVEARADLVAEQREAQRLEREQAAEARAQEQAQPDAVRESDSARESELERQAQEQRRREERAQEFAQASARNIDINRRLIEIGVVEPPAGTGSLFSQKI</sequence>
<comment type="caution">
    <text evidence="2">The sequence shown here is derived from an EMBL/GenBank/DDBJ whole genome shotgun (WGS) entry which is preliminary data.</text>
</comment>
<feature type="region of interest" description="Disordered" evidence="1">
    <location>
        <begin position="23"/>
        <end position="145"/>
    </location>
</feature>
<dbReference type="Proteomes" id="UP001273505">
    <property type="component" value="Unassembled WGS sequence"/>
</dbReference>
<dbReference type="Pfam" id="PF12118">
    <property type="entry name" value="SprA-related"/>
    <property type="match status" value="1"/>
</dbReference>
<gene>
    <name evidence="2" type="ORF">SCD92_03085</name>
</gene>
<proteinExistence type="predicted"/>
<dbReference type="InterPro" id="IPR021973">
    <property type="entry name" value="SprA-related"/>
</dbReference>
<protein>
    <submittedName>
        <fullName evidence="2">Metalloprotease CJM1_0395 family protein</fullName>
    </submittedName>
</protein>
<feature type="compositionally biased region" description="Basic and acidic residues" evidence="1">
    <location>
        <begin position="49"/>
        <end position="68"/>
    </location>
</feature>
<dbReference type="RefSeq" id="WP_302722931.1">
    <property type="nucleotide sequence ID" value="NZ_JAULRU010000577.1"/>
</dbReference>
<keyword evidence="2" id="KW-0645">Protease</keyword>
<feature type="compositionally biased region" description="Basic and acidic residues" evidence="1">
    <location>
        <begin position="217"/>
        <end position="232"/>
    </location>
</feature>
<keyword evidence="2" id="KW-0482">Metalloprotease</keyword>
<keyword evidence="2" id="KW-0378">Hydrolase</keyword>
<reference evidence="2 3" key="1">
    <citation type="submission" date="2023-11" db="EMBL/GenBank/DDBJ databases">
        <title>Gilvimarinus fulvus sp. nov., isolated from the surface of Kelp.</title>
        <authorList>
            <person name="Sun Y.Y."/>
            <person name="Gong Y."/>
            <person name="Du Z.J."/>
        </authorList>
    </citation>
    <scope>NUCLEOTIDE SEQUENCE [LARGE SCALE GENOMIC DNA]</scope>
    <source>
        <strain evidence="2 3">SDUM040013</strain>
    </source>
</reference>
<dbReference type="EMBL" id="JAXAFO010000003">
    <property type="protein sequence ID" value="MDX6848329.1"/>
    <property type="molecule type" value="Genomic_DNA"/>
</dbReference>
<keyword evidence="3" id="KW-1185">Reference proteome</keyword>
<evidence type="ECO:0000256" key="1">
    <source>
        <dbReference type="SAM" id="MobiDB-lite"/>
    </source>
</evidence>
<feature type="compositionally biased region" description="Basic and acidic residues" evidence="1">
    <location>
        <begin position="240"/>
        <end position="267"/>
    </location>
</feature>
<feature type="region of interest" description="Disordered" evidence="1">
    <location>
        <begin position="172"/>
        <end position="201"/>
    </location>
</feature>
<organism evidence="2 3">
    <name type="scientific">Gilvimarinus gilvus</name>
    <dbReference type="NCBI Taxonomy" id="3058038"/>
    <lineage>
        <taxon>Bacteria</taxon>
        <taxon>Pseudomonadati</taxon>
        <taxon>Pseudomonadota</taxon>
        <taxon>Gammaproteobacteria</taxon>
        <taxon>Cellvibrionales</taxon>
        <taxon>Cellvibrionaceae</taxon>
        <taxon>Gilvimarinus</taxon>
    </lineage>
</organism>
<accession>A0ABU4RUI6</accession>
<dbReference type="GO" id="GO:0008237">
    <property type="term" value="F:metallopeptidase activity"/>
    <property type="evidence" value="ECO:0007669"/>
    <property type="project" value="UniProtKB-KW"/>
</dbReference>
<feature type="region of interest" description="Disordered" evidence="1">
    <location>
        <begin position="217"/>
        <end position="273"/>
    </location>
</feature>
<feature type="compositionally biased region" description="Basic and acidic residues" evidence="1">
    <location>
        <begin position="84"/>
        <end position="129"/>
    </location>
</feature>
<evidence type="ECO:0000313" key="3">
    <source>
        <dbReference type="Proteomes" id="UP001273505"/>
    </source>
</evidence>